<evidence type="ECO:0000256" key="2">
    <source>
        <dbReference type="ARBA" id="ARBA00023002"/>
    </source>
</evidence>
<dbReference type="InterPro" id="IPR008274">
    <property type="entry name" value="AldOxase/xan_DH_MoCoBD1"/>
</dbReference>
<dbReference type="Pfam" id="PF02738">
    <property type="entry name" value="MoCoBD_1"/>
    <property type="match status" value="1"/>
</dbReference>
<keyword evidence="5" id="KW-1185">Reference proteome</keyword>
<dbReference type="RefSeq" id="WP_075136226.1">
    <property type="nucleotide sequence ID" value="NZ_MSIF01000018.1"/>
</dbReference>
<dbReference type="InterPro" id="IPR037165">
    <property type="entry name" value="AldOxase/xan_DH_Mopterin-bd_sf"/>
</dbReference>
<dbReference type="InterPro" id="IPR000674">
    <property type="entry name" value="Ald_Oxase/Xan_DH_a/b"/>
</dbReference>
<dbReference type="InterPro" id="IPR036856">
    <property type="entry name" value="Ald_Oxase/Xan_DH_a/b_sf"/>
</dbReference>
<feature type="domain" description="Aldehyde oxidase/xanthine dehydrogenase a/b hammerhead" evidence="3">
    <location>
        <begin position="22"/>
        <end position="147"/>
    </location>
</feature>
<dbReference type="SMART" id="SM01008">
    <property type="entry name" value="Ald_Xan_dh_C"/>
    <property type="match status" value="1"/>
</dbReference>
<evidence type="ECO:0000256" key="1">
    <source>
        <dbReference type="ARBA" id="ARBA00022505"/>
    </source>
</evidence>
<sequence>MSGGGRFVGEGVDRVDVAGLLDGSAAFVADLVPPDALHVAFVRSGLASARIVSVDPAEAKAAPGVVRVLTGAELARHVAPIRPPANSRAPQRFRDFYQVISHPRQIPCLAVDEVRYVGEAVAAVVATDRYLAEDAAALVSVDYEQRAAVAGLDDALAPDAPRVHADLDDNLAVSLTLAKGDPVTRGEDLVVVEGEYRIARQTGLSIECRGVLAQPEDGRLSVWSSTQVPFILRQLLCAATGWEPERVRVRAPEVGGGFGPKASVYAEEVVVPWLAHELGRPVVWLEDRYENLTAATQARDNLHRTRLTVDGDGRIVSWEDDFLVDLGVHNFWMVGVVANTAMHLLGAYRIPSVRITGRAVFSNKTPTAQYRGAGRPEASFALERSLDHAARRLGVTPAKLRQLNILGPDDLPHPQGVPYRDGVDVVYDGRDYARVLTAALDLVGEDDLADLKRAALPHERVGFGVGVYMEATARGPAEPETARVRLTPTGTLAVATGTGPSGQAHRTVFAQVAADAAGVELAGVEVTVADTDAVPQGLGSFASRSAVVAGSAVRLAVGQAVDAGRAALRELLGA</sequence>
<dbReference type="Pfam" id="PF01315">
    <property type="entry name" value="Ald_Xan_dh_C"/>
    <property type="match status" value="1"/>
</dbReference>
<dbReference type="SUPFAM" id="SSF54665">
    <property type="entry name" value="CO dehydrogenase molybdoprotein N-domain-like"/>
    <property type="match status" value="1"/>
</dbReference>
<gene>
    <name evidence="4" type="ORF">BLA60_29110</name>
</gene>
<dbReference type="AlphaFoldDB" id="A0A7Z0WGX1"/>
<reference evidence="4 5" key="1">
    <citation type="submission" date="2016-12" db="EMBL/GenBank/DDBJ databases">
        <title>The draft genome sequence of Actinophytocola xinjiangensis.</title>
        <authorList>
            <person name="Wang W."/>
            <person name="Yuan L."/>
        </authorList>
    </citation>
    <scope>NUCLEOTIDE SEQUENCE [LARGE SCALE GENOMIC DNA]</scope>
    <source>
        <strain evidence="4 5">CGMCC 4.4663</strain>
    </source>
</reference>
<dbReference type="SUPFAM" id="SSF56003">
    <property type="entry name" value="Molybdenum cofactor-binding domain"/>
    <property type="match status" value="1"/>
</dbReference>
<dbReference type="GO" id="GO:0005506">
    <property type="term" value="F:iron ion binding"/>
    <property type="evidence" value="ECO:0007669"/>
    <property type="project" value="InterPro"/>
</dbReference>
<proteinExistence type="predicted"/>
<evidence type="ECO:0000259" key="3">
    <source>
        <dbReference type="SMART" id="SM01008"/>
    </source>
</evidence>
<organism evidence="4 5">
    <name type="scientific">Actinophytocola xinjiangensis</name>
    <dbReference type="NCBI Taxonomy" id="485602"/>
    <lineage>
        <taxon>Bacteria</taxon>
        <taxon>Bacillati</taxon>
        <taxon>Actinomycetota</taxon>
        <taxon>Actinomycetes</taxon>
        <taxon>Pseudonocardiales</taxon>
        <taxon>Pseudonocardiaceae</taxon>
    </lineage>
</organism>
<accession>A0A7Z0WGX1</accession>
<dbReference type="PANTHER" id="PTHR11908">
    <property type="entry name" value="XANTHINE DEHYDROGENASE"/>
    <property type="match status" value="1"/>
</dbReference>
<dbReference type="InterPro" id="IPR046867">
    <property type="entry name" value="AldOxase/xan_DH_MoCoBD2"/>
</dbReference>
<dbReference type="PANTHER" id="PTHR11908:SF132">
    <property type="entry name" value="ALDEHYDE OXIDASE 1-RELATED"/>
    <property type="match status" value="1"/>
</dbReference>
<dbReference type="Gene3D" id="3.30.365.10">
    <property type="entry name" value="Aldehyde oxidase/xanthine dehydrogenase, molybdopterin binding domain"/>
    <property type="match status" value="4"/>
</dbReference>
<dbReference type="Pfam" id="PF20256">
    <property type="entry name" value="MoCoBD_2"/>
    <property type="match status" value="1"/>
</dbReference>
<keyword evidence="2" id="KW-0560">Oxidoreductase</keyword>
<evidence type="ECO:0000313" key="4">
    <source>
        <dbReference type="EMBL" id="OLF06925.1"/>
    </source>
</evidence>
<dbReference type="OrthoDB" id="135295at2"/>
<comment type="caution">
    <text evidence="4">The sequence shown here is derived from an EMBL/GenBank/DDBJ whole genome shotgun (WGS) entry which is preliminary data.</text>
</comment>
<dbReference type="Gene3D" id="3.90.1170.50">
    <property type="entry name" value="Aldehyde oxidase/xanthine dehydrogenase, a/b hammerhead"/>
    <property type="match status" value="1"/>
</dbReference>
<keyword evidence="1" id="KW-0500">Molybdenum</keyword>
<dbReference type="EMBL" id="MSIF01000018">
    <property type="protein sequence ID" value="OLF06925.1"/>
    <property type="molecule type" value="Genomic_DNA"/>
</dbReference>
<dbReference type="GO" id="GO:0016491">
    <property type="term" value="F:oxidoreductase activity"/>
    <property type="evidence" value="ECO:0007669"/>
    <property type="project" value="UniProtKB-KW"/>
</dbReference>
<protein>
    <recommendedName>
        <fullName evidence="3">Aldehyde oxidase/xanthine dehydrogenase a/b hammerhead domain-containing protein</fullName>
    </recommendedName>
</protein>
<feature type="non-terminal residue" evidence="4">
    <location>
        <position position="574"/>
    </location>
</feature>
<evidence type="ECO:0000313" key="5">
    <source>
        <dbReference type="Proteomes" id="UP000185696"/>
    </source>
</evidence>
<dbReference type="Proteomes" id="UP000185696">
    <property type="component" value="Unassembled WGS sequence"/>
</dbReference>
<dbReference type="InterPro" id="IPR016208">
    <property type="entry name" value="Ald_Oxase/xanthine_DH-like"/>
</dbReference>
<name>A0A7Z0WGX1_9PSEU</name>